<dbReference type="Proteomes" id="UP000064967">
    <property type="component" value="Chromosome"/>
</dbReference>
<dbReference type="KEGG" id="llu:AKJ09_08213"/>
<protein>
    <submittedName>
        <fullName evidence="7">Integral membrane protein TerC</fullName>
    </submittedName>
</protein>
<sequence length="308" mass="33196">MDVPPTAWIVLGITVVVALAVDLLAHRGGRLDSQRSALAFSGAWVALSILFGLGVTITLGKDAGAEFASAYLLEKSLSVDNLLVFYLVFSRLSIPAAEQRRVLFWGVLGAIAARGFFVAVGIEALHRWSFVGYGLGLLLVASGIKLLLSKPHDEDSRLLRFLRKHLRTTDLRGHHFFVQEEGRWRATPLFLALVAVEVLDILFAMDSIPAAFAVTDSAFILYASNVLAILGLRALYLVLADVLARLHLLRFGLAAALVFVGFKMLAAGMIHIPAGISLAVIVVCIGSSVIASRLRRERVSAIDEQGAG</sequence>
<feature type="transmembrane region" description="Helical" evidence="6">
    <location>
        <begin position="71"/>
        <end position="90"/>
    </location>
</feature>
<reference evidence="7 8" key="1">
    <citation type="submission" date="2015-08" db="EMBL/GenBank/DDBJ databases">
        <authorList>
            <person name="Babu N.S."/>
            <person name="Beckwith C.J."/>
            <person name="Beseler K.G."/>
            <person name="Brison A."/>
            <person name="Carone J.V."/>
            <person name="Caskin T.P."/>
            <person name="Diamond M."/>
            <person name="Durham M.E."/>
            <person name="Foxe J.M."/>
            <person name="Go M."/>
            <person name="Henderson B.A."/>
            <person name="Jones I.B."/>
            <person name="McGettigan J.A."/>
            <person name="Micheletti S.J."/>
            <person name="Nasrallah M.E."/>
            <person name="Ortiz D."/>
            <person name="Piller C.R."/>
            <person name="Privatt S.R."/>
            <person name="Schneider S.L."/>
            <person name="Sharp S."/>
            <person name="Smith T.C."/>
            <person name="Stanton J.D."/>
            <person name="Ullery H.E."/>
            <person name="Wilson R.J."/>
            <person name="Serrano M.G."/>
            <person name="Buck G."/>
            <person name="Lee V."/>
            <person name="Wang Y."/>
            <person name="Carvalho R."/>
            <person name="Voegtly L."/>
            <person name="Shi R."/>
            <person name="Duckworth R."/>
            <person name="Johnson A."/>
            <person name="Loviza R."/>
            <person name="Walstead R."/>
            <person name="Shah Z."/>
            <person name="Kiflezghi M."/>
            <person name="Wade K."/>
            <person name="Ball S.L."/>
            <person name="Bradley K.W."/>
            <person name="Asai D.J."/>
            <person name="Bowman C.A."/>
            <person name="Russell D.A."/>
            <person name="Pope W.H."/>
            <person name="Jacobs-Sera D."/>
            <person name="Hendrix R.W."/>
            <person name="Hatfull G.F."/>
        </authorList>
    </citation>
    <scope>NUCLEOTIDE SEQUENCE [LARGE SCALE GENOMIC DNA]</scope>
    <source>
        <strain evidence="7 8">DSM 27648</strain>
    </source>
</reference>
<proteinExistence type="inferred from homology"/>
<feature type="transmembrane region" description="Helical" evidence="6">
    <location>
        <begin position="6"/>
        <end position="25"/>
    </location>
</feature>
<feature type="transmembrane region" description="Helical" evidence="6">
    <location>
        <begin position="189"/>
        <end position="213"/>
    </location>
</feature>
<evidence type="ECO:0000313" key="7">
    <source>
        <dbReference type="EMBL" id="AKV01550.1"/>
    </source>
</evidence>
<accession>A0A0K1Q813</accession>
<dbReference type="AlphaFoldDB" id="A0A0K1Q813"/>
<dbReference type="GO" id="GO:0016020">
    <property type="term" value="C:membrane"/>
    <property type="evidence" value="ECO:0007669"/>
    <property type="project" value="UniProtKB-SubCell"/>
</dbReference>
<dbReference type="PANTHER" id="PTHR30238">
    <property type="entry name" value="MEMBRANE BOUND PREDICTED REDOX MODULATOR"/>
    <property type="match status" value="1"/>
</dbReference>
<dbReference type="EMBL" id="CP012333">
    <property type="protein sequence ID" value="AKV01550.1"/>
    <property type="molecule type" value="Genomic_DNA"/>
</dbReference>
<evidence type="ECO:0000256" key="3">
    <source>
        <dbReference type="ARBA" id="ARBA00022692"/>
    </source>
</evidence>
<evidence type="ECO:0000256" key="1">
    <source>
        <dbReference type="ARBA" id="ARBA00004141"/>
    </source>
</evidence>
<gene>
    <name evidence="7" type="ORF">AKJ09_08213</name>
</gene>
<feature type="transmembrane region" description="Helical" evidence="6">
    <location>
        <begin position="102"/>
        <end position="122"/>
    </location>
</feature>
<dbReference type="Pfam" id="PF03741">
    <property type="entry name" value="TerC"/>
    <property type="match status" value="1"/>
</dbReference>
<feature type="transmembrane region" description="Helical" evidence="6">
    <location>
        <begin position="276"/>
        <end position="294"/>
    </location>
</feature>
<dbReference type="PATRIC" id="fig|1391654.3.peg.8326"/>
<name>A0A0K1Q813_9BACT</name>
<dbReference type="InterPro" id="IPR022369">
    <property type="entry name" value="Integral_membrane_TerC_rswitch"/>
</dbReference>
<feature type="transmembrane region" description="Helical" evidence="6">
    <location>
        <begin position="219"/>
        <end position="239"/>
    </location>
</feature>
<organism evidence="7 8">
    <name type="scientific">Labilithrix luteola</name>
    <dbReference type="NCBI Taxonomy" id="1391654"/>
    <lineage>
        <taxon>Bacteria</taxon>
        <taxon>Pseudomonadati</taxon>
        <taxon>Myxococcota</taxon>
        <taxon>Polyangia</taxon>
        <taxon>Polyangiales</taxon>
        <taxon>Labilitrichaceae</taxon>
        <taxon>Labilithrix</taxon>
    </lineage>
</organism>
<comment type="subcellular location">
    <subcellularLocation>
        <location evidence="1">Membrane</location>
        <topology evidence="1">Multi-pass membrane protein</topology>
    </subcellularLocation>
</comment>
<evidence type="ECO:0000256" key="5">
    <source>
        <dbReference type="ARBA" id="ARBA00023136"/>
    </source>
</evidence>
<dbReference type="RefSeq" id="WP_169928171.1">
    <property type="nucleotide sequence ID" value="NZ_CP012333.1"/>
</dbReference>
<keyword evidence="5 6" id="KW-0472">Membrane</keyword>
<evidence type="ECO:0000256" key="2">
    <source>
        <dbReference type="ARBA" id="ARBA00007511"/>
    </source>
</evidence>
<feature type="transmembrane region" description="Helical" evidence="6">
    <location>
        <begin position="37"/>
        <end position="59"/>
    </location>
</feature>
<evidence type="ECO:0000256" key="6">
    <source>
        <dbReference type="SAM" id="Phobius"/>
    </source>
</evidence>
<dbReference type="PANTHER" id="PTHR30238:SF0">
    <property type="entry name" value="THYLAKOID MEMBRANE PROTEIN TERC, CHLOROPLASTIC"/>
    <property type="match status" value="1"/>
</dbReference>
<dbReference type="STRING" id="1391654.AKJ09_08213"/>
<keyword evidence="3 6" id="KW-0812">Transmembrane</keyword>
<keyword evidence="8" id="KW-1185">Reference proteome</keyword>
<evidence type="ECO:0000313" key="8">
    <source>
        <dbReference type="Proteomes" id="UP000064967"/>
    </source>
</evidence>
<keyword evidence="4 6" id="KW-1133">Transmembrane helix</keyword>
<feature type="transmembrane region" description="Helical" evidence="6">
    <location>
        <begin position="128"/>
        <end position="148"/>
    </location>
</feature>
<comment type="similarity">
    <text evidence="2">Belongs to the TerC family.</text>
</comment>
<dbReference type="InterPro" id="IPR005496">
    <property type="entry name" value="Integral_membrane_TerC"/>
</dbReference>
<evidence type="ECO:0000256" key="4">
    <source>
        <dbReference type="ARBA" id="ARBA00022989"/>
    </source>
</evidence>
<feature type="transmembrane region" description="Helical" evidence="6">
    <location>
        <begin position="251"/>
        <end position="270"/>
    </location>
</feature>
<dbReference type="NCBIfam" id="TIGR03718">
    <property type="entry name" value="R_switched_Alx"/>
    <property type="match status" value="1"/>
</dbReference>